<accession>A0A420EED5</accession>
<dbReference type="EMBL" id="RAPF01000007">
    <property type="protein sequence ID" value="RKF19030.1"/>
    <property type="molecule type" value="Genomic_DNA"/>
</dbReference>
<keyword evidence="3" id="KW-1185">Reference proteome</keyword>
<dbReference type="Proteomes" id="UP000284395">
    <property type="component" value="Unassembled WGS sequence"/>
</dbReference>
<feature type="signal peptide" evidence="1">
    <location>
        <begin position="1"/>
        <end position="24"/>
    </location>
</feature>
<reference evidence="2 3" key="1">
    <citation type="submission" date="2018-09" db="EMBL/GenBank/DDBJ databases">
        <title>Altererythrobacter spongiae sp. nov., isolated from a marine sponge.</title>
        <authorList>
            <person name="Zhuang L."/>
            <person name="Luo L."/>
        </authorList>
    </citation>
    <scope>NUCLEOTIDE SEQUENCE [LARGE SCALE GENOMIC DNA]</scope>
    <source>
        <strain evidence="2 3">HN-Y73</strain>
    </source>
</reference>
<dbReference type="OrthoDB" id="7450905at2"/>
<comment type="caution">
    <text evidence="2">The sequence shown here is derived from an EMBL/GenBank/DDBJ whole genome shotgun (WGS) entry which is preliminary data.</text>
</comment>
<evidence type="ECO:0000313" key="2">
    <source>
        <dbReference type="EMBL" id="RKF19030.1"/>
    </source>
</evidence>
<organism evidence="2 3">
    <name type="scientific">Altericroceibacterium spongiae</name>
    <dbReference type="NCBI Taxonomy" id="2320269"/>
    <lineage>
        <taxon>Bacteria</taxon>
        <taxon>Pseudomonadati</taxon>
        <taxon>Pseudomonadota</taxon>
        <taxon>Alphaproteobacteria</taxon>
        <taxon>Sphingomonadales</taxon>
        <taxon>Erythrobacteraceae</taxon>
        <taxon>Altericroceibacterium</taxon>
    </lineage>
</organism>
<dbReference type="RefSeq" id="WP_120325426.1">
    <property type="nucleotide sequence ID" value="NZ_RAPF01000007.1"/>
</dbReference>
<dbReference type="InterPro" id="IPR030972">
    <property type="entry name" value="UrcA_uranyl"/>
</dbReference>
<evidence type="ECO:0000313" key="3">
    <source>
        <dbReference type="Proteomes" id="UP000284395"/>
    </source>
</evidence>
<gene>
    <name evidence="2" type="ORF">D6851_13480</name>
</gene>
<proteinExistence type="predicted"/>
<evidence type="ECO:0000256" key="1">
    <source>
        <dbReference type="SAM" id="SignalP"/>
    </source>
</evidence>
<dbReference type="AlphaFoldDB" id="A0A420EED5"/>
<feature type="chain" id="PRO_5019049807" evidence="1">
    <location>
        <begin position="25"/>
        <end position="102"/>
    </location>
</feature>
<name>A0A420EED5_9SPHN</name>
<keyword evidence="1" id="KW-0732">Signal</keyword>
<protein>
    <submittedName>
        <fullName evidence="2">UrcA family protein</fullName>
    </submittedName>
</protein>
<dbReference type="NCBIfam" id="TIGR04433">
    <property type="entry name" value="UrcA_uranyl"/>
    <property type="match status" value="1"/>
</dbReference>
<sequence length="102" mass="11300">MIFRTLIFAAAAASTGAIATPAMARPVEYVKVSDLQLTTAEGQAELQHRLDRATRHVCRFDDHGSLRSAREENACFRKTRQETKILVAELVSEKKSKQQLGG</sequence>